<dbReference type="InterPro" id="IPR000182">
    <property type="entry name" value="GNAT_dom"/>
</dbReference>
<dbReference type="GO" id="GO:0016747">
    <property type="term" value="F:acyltransferase activity, transferring groups other than amino-acyl groups"/>
    <property type="evidence" value="ECO:0007669"/>
    <property type="project" value="InterPro"/>
</dbReference>
<dbReference type="InterPro" id="IPR016181">
    <property type="entry name" value="Acyl_CoA_acyltransferase"/>
</dbReference>
<reference evidence="2" key="1">
    <citation type="submission" date="2021-03" db="EMBL/GenBank/DDBJ databases">
        <title>Plesiomonas shigelloides zfcc0051, isolated from zebrafish feces.</title>
        <authorList>
            <person name="Vanderhoek Z."/>
            <person name="Gaulke C."/>
        </authorList>
    </citation>
    <scope>NUCLEOTIDE SEQUENCE</scope>
    <source>
        <strain evidence="2">Zfcc0051</strain>
    </source>
</reference>
<dbReference type="AlphaFoldDB" id="A0A8I1W8W8"/>
<sequence length="138" mass="15596">MAGITYYHNRPLTAEQYCTLLEETSLGERRPLAERERIAAMLEHADVLVSAWQGERLVGVARSVTDFFYCCYLADLAVSERVQACGIGRELIRQTFHCLQPGCKVILLAAPQAVDYYPKIGFTRHNSAWLMEDVSALR</sequence>
<dbReference type="Pfam" id="PF13673">
    <property type="entry name" value="Acetyltransf_10"/>
    <property type="match status" value="1"/>
</dbReference>
<dbReference type="RefSeq" id="WP_207542598.1">
    <property type="nucleotide sequence ID" value="NZ_JAFNAA010000020.1"/>
</dbReference>
<dbReference type="PANTHER" id="PTHR43233:SF1">
    <property type="entry name" value="FAMILY N-ACETYLTRANSFERASE, PUTATIVE (AFU_ORTHOLOGUE AFUA_6G03350)-RELATED"/>
    <property type="match status" value="1"/>
</dbReference>
<protein>
    <submittedName>
        <fullName evidence="2">GNAT family N-acetyltransferase</fullName>
    </submittedName>
</protein>
<dbReference type="Proteomes" id="UP000664658">
    <property type="component" value="Unassembled WGS sequence"/>
</dbReference>
<name>A0A8I1W8W8_PLESH</name>
<feature type="domain" description="N-acetyltransferase" evidence="1">
    <location>
        <begin position="4"/>
        <end position="138"/>
    </location>
</feature>
<accession>A0A8I1W8W8</accession>
<dbReference type="EMBL" id="JAFNAA010000020">
    <property type="protein sequence ID" value="MBO1109518.1"/>
    <property type="molecule type" value="Genomic_DNA"/>
</dbReference>
<dbReference type="PANTHER" id="PTHR43233">
    <property type="entry name" value="FAMILY N-ACETYLTRANSFERASE, PUTATIVE (AFU_ORTHOLOGUE AFUA_6G03350)-RELATED"/>
    <property type="match status" value="1"/>
</dbReference>
<dbReference type="InterPro" id="IPR053144">
    <property type="entry name" value="Acetyltransferase_Butenolide"/>
</dbReference>
<evidence type="ECO:0000259" key="1">
    <source>
        <dbReference type="PROSITE" id="PS51186"/>
    </source>
</evidence>
<keyword evidence="2" id="KW-0808">Transferase</keyword>
<dbReference type="Gene3D" id="3.40.630.30">
    <property type="match status" value="1"/>
</dbReference>
<dbReference type="SUPFAM" id="SSF55729">
    <property type="entry name" value="Acyl-CoA N-acyltransferases (Nat)"/>
    <property type="match status" value="1"/>
</dbReference>
<dbReference type="CDD" id="cd04301">
    <property type="entry name" value="NAT_SF"/>
    <property type="match status" value="1"/>
</dbReference>
<organism evidence="2 3">
    <name type="scientific">Plesiomonas shigelloides</name>
    <name type="common">Aeromonas shigelloides</name>
    <dbReference type="NCBI Taxonomy" id="703"/>
    <lineage>
        <taxon>Bacteria</taxon>
        <taxon>Pseudomonadati</taxon>
        <taxon>Pseudomonadota</taxon>
        <taxon>Gammaproteobacteria</taxon>
        <taxon>Enterobacterales</taxon>
        <taxon>Enterobacteriaceae</taxon>
        <taxon>Plesiomonas</taxon>
    </lineage>
</organism>
<comment type="caution">
    <text evidence="2">The sequence shown here is derived from an EMBL/GenBank/DDBJ whole genome shotgun (WGS) entry which is preliminary data.</text>
</comment>
<evidence type="ECO:0000313" key="3">
    <source>
        <dbReference type="Proteomes" id="UP000664658"/>
    </source>
</evidence>
<evidence type="ECO:0000313" key="2">
    <source>
        <dbReference type="EMBL" id="MBO1109518.1"/>
    </source>
</evidence>
<dbReference type="PROSITE" id="PS51186">
    <property type="entry name" value="GNAT"/>
    <property type="match status" value="1"/>
</dbReference>
<proteinExistence type="predicted"/>
<gene>
    <name evidence="2" type="ORF">J2R62_15125</name>
</gene>